<dbReference type="PANTHER" id="PTHR30636:SF3">
    <property type="entry name" value="UPF0701 PROTEIN YICC"/>
    <property type="match status" value="1"/>
</dbReference>
<name>A0A1M4YIW4_9BACE</name>
<dbReference type="GO" id="GO:0016787">
    <property type="term" value="F:hydrolase activity"/>
    <property type="evidence" value="ECO:0007669"/>
    <property type="project" value="UniProtKB-KW"/>
</dbReference>
<evidence type="ECO:0000256" key="3">
    <source>
        <dbReference type="ARBA" id="ARBA00022759"/>
    </source>
</evidence>
<evidence type="ECO:0000256" key="1">
    <source>
        <dbReference type="ARBA" id="ARBA00001968"/>
    </source>
</evidence>
<dbReference type="PANTHER" id="PTHR30636">
    <property type="entry name" value="UPF0701 PROTEIN YICC"/>
    <property type="match status" value="1"/>
</dbReference>
<organism evidence="8 9">
    <name type="scientific">Bacteroides faecichinchillae</name>
    <dbReference type="NCBI Taxonomy" id="871325"/>
    <lineage>
        <taxon>Bacteria</taxon>
        <taxon>Pseudomonadati</taxon>
        <taxon>Bacteroidota</taxon>
        <taxon>Bacteroidia</taxon>
        <taxon>Bacteroidales</taxon>
        <taxon>Bacteroidaceae</taxon>
        <taxon>Bacteroides</taxon>
    </lineage>
</organism>
<reference evidence="8 9" key="1">
    <citation type="submission" date="2016-11" db="EMBL/GenBank/DDBJ databases">
        <authorList>
            <person name="Jaros S."/>
            <person name="Januszkiewicz K."/>
            <person name="Wedrychowicz H."/>
        </authorList>
    </citation>
    <scope>NUCLEOTIDE SEQUENCE [LARGE SCALE GENOMIC DNA]</scope>
    <source>
        <strain evidence="8 9">DSM 26883</strain>
    </source>
</reference>
<dbReference type="InterPro" id="IPR005229">
    <property type="entry name" value="YicC/YloC-like"/>
</dbReference>
<dbReference type="OrthoDB" id="9771229at2"/>
<feature type="domain" description="Endoribonuclease YicC-like C-terminal" evidence="7">
    <location>
        <begin position="177"/>
        <end position="291"/>
    </location>
</feature>
<dbReference type="InterPro" id="IPR013551">
    <property type="entry name" value="YicC-like_C"/>
</dbReference>
<dbReference type="EMBL" id="FQVD01000010">
    <property type="protein sequence ID" value="SHF05804.1"/>
    <property type="molecule type" value="Genomic_DNA"/>
</dbReference>
<evidence type="ECO:0000313" key="9">
    <source>
        <dbReference type="Proteomes" id="UP000184436"/>
    </source>
</evidence>
<keyword evidence="4" id="KW-0378">Hydrolase</keyword>
<feature type="domain" description="Endoribonuclease YicC-like N-terminal" evidence="6">
    <location>
        <begin position="2"/>
        <end position="157"/>
    </location>
</feature>
<keyword evidence="2" id="KW-0540">Nuclease</keyword>
<dbReference type="AlphaFoldDB" id="A0A1M4YIW4"/>
<evidence type="ECO:0000259" key="6">
    <source>
        <dbReference type="Pfam" id="PF03755"/>
    </source>
</evidence>
<dbReference type="Proteomes" id="UP000184436">
    <property type="component" value="Unassembled WGS sequence"/>
</dbReference>
<dbReference type="GO" id="GO:0004521">
    <property type="term" value="F:RNA endonuclease activity"/>
    <property type="evidence" value="ECO:0007669"/>
    <property type="project" value="InterPro"/>
</dbReference>
<dbReference type="RefSeq" id="WP_025074557.1">
    <property type="nucleotide sequence ID" value="NZ_FQVD01000010.1"/>
</dbReference>
<proteinExistence type="inferred from homology"/>
<dbReference type="InterPro" id="IPR013527">
    <property type="entry name" value="YicC-like_N"/>
</dbReference>
<evidence type="ECO:0000259" key="7">
    <source>
        <dbReference type="Pfam" id="PF08340"/>
    </source>
</evidence>
<comment type="similarity">
    <text evidence="5">Belongs to the YicC/YloC family.</text>
</comment>
<keyword evidence="3" id="KW-0255">Endonuclease</keyword>
<sequence length="292" mass="33994">MIQSMTGYGKATAELPDKKINVEIKSLNSKAMDLFTRIAPIYREKEIEIRNEISKILERGKVDFSLWIEKKEGTEGATPINQTLLEGYYKQIQNISENLGIPVPTDWFQTLLRLPDVMTKTEIQELTEEEWKMVHVAVLEAINNLVEFRKQEGAALEKKFREKITNITHLLETVTPYEKERVTRVKERITDALEKTLSVDYDKNRLEQELIYYIEKLDVNEEKQRLNNHLKYFISTMENGNGQGKKLGFIAQEMGREINTLGSKSNHAEMQKIVVQMKDELEQIKEQVLNVM</sequence>
<evidence type="ECO:0000256" key="4">
    <source>
        <dbReference type="ARBA" id="ARBA00022801"/>
    </source>
</evidence>
<evidence type="ECO:0000256" key="5">
    <source>
        <dbReference type="ARBA" id="ARBA00035648"/>
    </source>
</evidence>
<evidence type="ECO:0000256" key="2">
    <source>
        <dbReference type="ARBA" id="ARBA00022722"/>
    </source>
</evidence>
<comment type="cofactor">
    <cofactor evidence="1">
        <name>a divalent metal cation</name>
        <dbReference type="ChEBI" id="CHEBI:60240"/>
    </cofactor>
</comment>
<accession>A0A1M4YIW4</accession>
<keyword evidence="9" id="KW-1185">Reference proteome</keyword>
<protein>
    <submittedName>
        <fullName evidence="8">TIGR00255 family protein</fullName>
    </submittedName>
</protein>
<dbReference type="NCBIfam" id="TIGR00255">
    <property type="entry name" value="YicC/YloC family endoribonuclease"/>
    <property type="match status" value="1"/>
</dbReference>
<gene>
    <name evidence="8" type="ORF">SAMN05444349_110129</name>
</gene>
<dbReference type="Pfam" id="PF03755">
    <property type="entry name" value="YicC-like_N"/>
    <property type="match status" value="1"/>
</dbReference>
<dbReference type="STRING" id="871325.SAMN05444349_110129"/>
<evidence type="ECO:0000313" key="8">
    <source>
        <dbReference type="EMBL" id="SHF05804.1"/>
    </source>
</evidence>
<dbReference type="Pfam" id="PF08340">
    <property type="entry name" value="YicC-like_C"/>
    <property type="match status" value="1"/>
</dbReference>